<dbReference type="STRING" id="1124188.SAMN05444377_11269"/>
<dbReference type="EMBL" id="FQVQ01000012">
    <property type="protein sequence ID" value="SHF56119.1"/>
    <property type="molecule type" value="Genomic_DNA"/>
</dbReference>
<gene>
    <name evidence="6" type="ORF">SAMN05444377_11269</name>
</gene>
<name>A0A1M5CN38_9FLAO</name>
<feature type="transmembrane region" description="Helical" evidence="4">
    <location>
        <begin position="254"/>
        <end position="275"/>
    </location>
</feature>
<evidence type="ECO:0000259" key="5">
    <source>
        <dbReference type="Pfam" id="PF00535"/>
    </source>
</evidence>
<accession>A0A1M5CN38</accession>
<dbReference type="InterPro" id="IPR029044">
    <property type="entry name" value="Nucleotide-diphossugar_trans"/>
</dbReference>
<dbReference type="PANTHER" id="PTHR43179">
    <property type="entry name" value="RHAMNOSYLTRANSFERASE WBBL"/>
    <property type="match status" value="1"/>
</dbReference>
<keyword evidence="4" id="KW-1133">Transmembrane helix</keyword>
<evidence type="ECO:0000256" key="3">
    <source>
        <dbReference type="ARBA" id="ARBA00022679"/>
    </source>
</evidence>
<evidence type="ECO:0000256" key="4">
    <source>
        <dbReference type="SAM" id="Phobius"/>
    </source>
</evidence>
<dbReference type="InterPro" id="IPR001173">
    <property type="entry name" value="Glyco_trans_2-like"/>
</dbReference>
<protein>
    <submittedName>
        <fullName evidence="6">Glycosyltransferase involved in cell wall bisynthesis</fullName>
    </submittedName>
</protein>
<dbReference type="GO" id="GO:0016757">
    <property type="term" value="F:glycosyltransferase activity"/>
    <property type="evidence" value="ECO:0007669"/>
    <property type="project" value="UniProtKB-KW"/>
</dbReference>
<dbReference type="AlphaFoldDB" id="A0A1M5CN38"/>
<reference evidence="6 7" key="1">
    <citation type="submission" date="2016-11" db="EMBL/GenBank/DDBJ databases">
        <authorList>
            <person name="Jaros S."/>
            <person name="Januszkiewicz K."/>
            <person name="Wedrychowicz H."/>
        </authorList>
    </citation>
    <scope>NUCLEOTIDE SEQUENCE [LARGE SCALE GENOMIC DNA]</scope>
    <source>
        <strain evidence="6 7">DSM 25660</strain>
    </source>
</reference>
<keyword evidence="4" id="KW-0472">Membrane</keyword>
<evidence type="ECO:0000256" key="2">
    <source>
        <dbReference type="ARBA" id="ARBA00022676"/>
    </source>
</evidence>
<comment type="similarity">
    <text evidence="1">Belongs to the glycosyltransferase 2 family.</text>
</comment>
<keyword evidence="4" id="KW-0812">Transmembrane</keyword>
<evidence type="ECO:0000256" key="1">
    <source>
        <dbReference type="ARBA" id="ARBA00006739"/>
    </source>
</evidence>
<evidence type="ECO:0000313" key="7">
    <source>
        <dbReference type="Proteomes" id="UP000184147"/>
    </source>
</evidence>
<keyword evidence="3 6" id="KW-0808">Transferase</keyword>
<dbReference type="SUPFAM" id="SSF53448">
    <property type="entry name" value="Nucleotide-diphospho-sugar transferases"/>
    <property type="match status" value="1"/>
</dbReference>
<sequence length="303" mass="35644">MVTNPVFSFLITTRNRWSDLQFTLQQLLPLLQREDVECLVVDDGSTDGTTAFVKAQFPQVQIFTNPEPQGYIYNRNFLLHTAKAPYLISLDDDAHFVLPQPLEIIQHHFEKYARCGLIACRVFWGKTLPASLQTDALPHNGFGFVGCGHVWRKTAWESIPDYPEHYGFYGEEEFASMALLQKRWEMHYVPDLLVHHRVEVRQRKNDADYAFRQRKAFANGIRNYMTFYPYFRLPYTLAYCTVVQFLNKLKARDYVAFWATFRAIFSILGTLGVLFQSRYRLTKMQYIRMKKLPLNPIFWKPNP</sequence>
<dbReference type="Proteomes" id="UP000184147">
    <property type="component" value="Unassembled WGS sequence"/>
</dbReference>
<dbReference type="Pfam" id="PF00535">
    <property type="entry name" value="Glycos_transf_2"/>
    <property type="match status" value="1"/>
</dbReference>
<organism evidence="6 7">
    <name type="scientific">Flavobacterium fontis</name>
    <dbReference type="NCBI Taxonomy" id="1124188"/>
    <lineage>
        <taxon>Bacteria</taxon>
        <taxon>Pseudomonadati</taxon>
        <taxon>Bacteroidota</taxon>
        <taxon>Flavobacteriia</taxon>
        <taxon>Flavobacteriales</taxon>
        <taxon>Flavobacteriaceae</taxon>
        <taxon>Flavobacterium</taxon>
    </lineage>
</organism>
<dbReference type="OrthoDB" id="1143197at2"/>
<dbReference type="PANTHER" id="PTHR43179:SF12">
    <property type="entry name" value="GALACTOFURANOSYLTRANSFERASE GLFT2"/>
    <property type="match status" value="1"/>
</dbReference>
<keyword evidence="2" id="KW-0328">Glycosyltransferase</keyword>
<proteinExistence type="inferred from homology"/>
<evidence type="ECO:0000313" key="6">
    <source>
        <dbReference type="EMBL" id="SHF56119.1"/>
    </source>
</evidence>
<dbReference type="Gene3D" id="3.90.550.10">
    <property type="entry name" value="Spore Coat Polysaccharide Biosynthesis Protein SpsA, Chain A"/>
    <property type="match status" value="1"/>
</dbReference>
<dbReference type="RefSeq" id="WP_073364012.1">
    <property type="nucleotide sequence ID" value="NZ_FQVQ01000012.1"/>
</dbReference>
<feature type="domain" description="Glycosyltransferase 2-like" evidence="5">
    <location>
        <begin position="8"/>
        <end position="114"/>
    </location>
</feature>
<keyword evidence="7" id="KW-1185">Reference proteome</keyword>